<feature type="transmembrane region" description="Helical" evidence="15">
    <location>
        <begin position="425"/>
        <end position="446"/>
    </location>
</feature>
<dbReference type="GO" id="GO:0008270">
    <property type="term" value="F:zinc ion binding"/>
    <property type="evidence" value="ECO:0007669"/>
    <property type="project" value="UniProtKB-KW"/>
</dbReference>
<evidence type="ECO:0000256" key="10">
    <source>
        <dbReference type="ARBA" id="ARBA00022786"/>
    </source>
</evidence>
<dbReference type="InterPro" id="IPR050731">
    <property type="entry name" value="HRD1_E3_ubiq-ligases"/>
</dbReference>
<feature type="transmembrane region" description="Helical" evidence="15">
    <location>
        <begin position="350"/>
        <end position="377"/>
    </location>
</feature>
<comment type="caution">
    <text evidence="17">The sequence shown here is derived from an EMBL/GenBank/DDBJ whole genome shotgun (WGS) entry which is preliminary data.</text>
</comment>
<evidence type="ECO:0000313" key="17">
    <source>
        <dbReference type="EMBL" id="CAD8092610.1"/>
    </source>
</evidence>
<evidence type="ECO:0000256" key="4">
    <source>
        <dbReference type="ARBA" id="ARBA00012483"/>
    </source>
</evidence>
<dbReference type="InterPro" id="IPR021319">
    <property type="entry name" value="DUF2921"/>
</dbReference>
<keyword evidence="13 15" id="KW-0472">Membrane</keyword>
<keyword evidence="9 14" id="KW-0863">Zinc-finger</keyword>
<evidence type="ECO:0000256" key="3">
    <source>
        <dbReference type="ARBA" id="ARBA00004906"/>
    </source>
</evidence>
<keyword evidence="11" id="KW-0862">Zinc</keyword>
<dbReference type="AlphaFoldDB" id="A0A8S1NK56"/>
<dbReference type="EC" id="2.3.2.27" evidence="4"/>
<dbReference type="Pfam" id="PF13639">
    <property type="entry name" value="zf-RING_2"/>
    <property type="match status" value="1"/>
</dbReference>
<dbReference type="Pfam" id="PF11145">
    <property type="entry name" value="DUF2921"/>
    <property type="match status" value="1"/>
</dbReference>
<keyword evidence="18" id="KW-1185">Reference proteome</keyword>
<evidence type="ECO:0000256" key="2">
    <source>
        <dbReference type="ARBA" id="ARBA00004127"/>
    </source>
</evidence>
<name>A0A8S1NK56_PARPR</name>
<feature type="domain" description="RING-type" evidence="16">
    <location>
        <begin position="477"/>
        <end position="537"/>
    </location>
</feature>
<feature type="transmembrane region" description="Helical" evidence="15">
    <location>
        <begin position="302"/>
        <end position="319"/>
    </location>
</feature>
<comment type="subcellular location">
    <subcellularLocation>
        <location evidence="2">Endomembrane system</location>
        <topology evidence="2">Multi-pass membrane protein</topology>
    </subcellularLocation>
</comment>
<evidence type="ECO:0000256" key="1">
    <source>
        <dbReference type="ARBA" id="ARBA00000900"/>
    </source>
</evidence>
<keyword evidence="8" id="KW-0732">Signal</keyword>
<keyword evidence="12 15" id="KW-1133">Transmembrane helix</keyword>
<keyword evidence="6 15" id="KW-0812">Transmembrane</keyword>
<evidence type="ECO:0000256" key="13">
    <source>
        <dbReference type="ARBA" id="ARBA00023136"/>
    </source>
</evidence>
<dbReference type="EMBL" id="CAJJDM010000094">
    <property type="protein sequence ID" value="CAD8092610.1"/>
    <property type="molecule type" value="Genomic_DNA"/>
</dbReference>
<keyword evidence="10" id="KW-0833">Ubl conjugation pathway</keyword>
<evidence type="ECO:0000256" key="12">
    <source>
        <dbReference type="ARBA" id="ARBA00022989"/>
    </source>
</evidence>
<evidence type="ECO:0000256" key="9">
    <source>
        <dbReference type="ARBA" id="ARBA00022771"/>
    </source>
</evidence>
<dbReference type="GO" id="GO:0061630">
    <property type="term" value="F:ubiquitin protein ligase activity"/>
    <property type="evidence" value="ECO:0007669"/>
    <property type="project" value="UniProtKB-EC"/>
</dbReference>
<proteinExistence type="predicted"/>
<evidence type="ECO:0000256" key="11">
    <source>
        <dbReference type="ARBA" id="ARBA00022833"/>
    </source>
</evidence>
<feature type="transmembrane region" description="Helical" evidence="15">
    <location>
        <begin position="273"/>
        <end position="296"/>
    </location>
</feature>
<reference evidence="17" key="1">
    <citation type="submission" date="2021-01" db="EMBL/GenBank/DDBJ databases">
        <authorList>
            <consortium name="Genoscope - CEA"/>
            <person name="William W."/>
        </authorList>
    </citation>
    <scope>NUCLEOTIDE SEQUENCE</scope>
</reference>
<sequence length="544" mass="64552">MQQIDLDNHHLNFQLELQYARARQRQRRRNVILIVFAIMSIFYVFIQPNQYANKQNQIPYSQNNSTNDAINITETNSTLLEIQKHFEILEKILINQFQGKWTDSQQSENNLAEAIFYKTSYQNRFQIQLSLKLIEGQFLEDYYNQFSFFLNSSQLVLPLEDNNFVFENVRGSYKRSSVFENDEQSTEIYANLTMILKENNVENESEPVYNLELNVHYTLYSETFSFNSNLNMINIDNKAIIYSTIVSVLSVIQFISCLKLMKDFINENRMASQFSLFIFVFLMIFDGYLGIVHFFLAVQSEYFLTPAFLELVLFFFLELKLAKHIWQERFINLQDNQNLRRELYRFHLKFYLLAIIVVLLLYYLIYYNIFLVAMNLYLLPQIIHIAYKGQYVEFDKIFVFGLLSTRLFIPIYYRGCPYNILHAQVSYLTVTMIILLFAAQVVLYYYQCKIGPRFFIPKWLRPKSHEYFVEQPIDGECAICITQLTDMPTESQLDNKFIAKIISQNQNKLMETPCGHHFHSICLTKWMNVKLNCPTCRSILPPLI</sequence>
<evidence type="ECO:0000256" key="5">
    <source>
        <dbReference type="ARBA" id="ARBA00022679"/>
    </source>
</evidence>
<evidence type="ECO:0000256" key="6">
    <source>
        <dbReference type="ARBA" id="ARBA00022692"/>
    </source>
</evidence>
<dbReference type="PANTHER" id="PTHR22763">
    <property type="entry name" value="RING ZINC FINGER PROTEIN"/>
    <property type="match status" value="1"/>
</dbReference>
<dbReference type="PROSITE" id="PS50089">
    <property type="entry name" value="ZF_RING_2"/>
    <property type="match status" value="1"/>
</dbReference>
<comment type="pathway">
    <text evidence="3">Protein modification; protein ubiquitination.</text>
</comment>
<evidence type="ECO:0000256" key="7">
    <source>
        <dbReference type="ARBA" id="ARBA00022723"/>
    </source>
</evidence>
<dbReference type="OMA" id="INENRMA"/>
<evidence type="ECO:0000313" key="18">
    <source>
        <dbReference type="Proteomes" id="UP000688137"/>
    </source>
</evidence>
<evidence type="ECO:0000256" key="15">
    <source>
        <dbReference type="SAM" id="Phobius"/>
    </source>
</evidence>
<protein>
    <recommendedName>
        <fullName evidence="4">RING-type E3 ubiquitin transferase</fullName>
        <ecNumber evidence="4">2.3.2.27</ecNumber>
    </recommendedName>
</protein>
<dbReference type="PANTHER" id="PTHR22763:SF185">
    <property type="entry name" value="E3 UBIQUITIN-PROTEIN LIGASE RHF2A"/>
    <property type="match status" value="1"/>
</dbReference>
<keyword evidence="7" id="KW-0479">Metal-binding</keyword>
<gene>
    <name evidence="17" type="ORF">PPRIM_AZ9-3.1.T0910039</name>
</gene>
<dbReference type="SMART" id="SM00184">
    <property type="entry name" value="RING"/>
    <property type="match status" value="1"/>
</dbReference>
<dbReference type="InterPro" id="IPR001841">
    <property type="entry name" value="Znf_RING"/>
</dbReference>
<feature type="transmembrane region" description="Helical" evidence="15">
    <location>
        <begin position="239"/>
        <end position="261"/>
    </location>
</feature>
<organism evidence="17 18">
    <name type="scientific">Paramecium primaurelia</name>
    <dbReference type="NCBI Taxonomy" id="5886"/>
    <lineage>
        <taxon>Eukaryota</taxon>
        <taxon>Sar</taxon>
        <taxon>Alveolata</taxon>
        <taxon>Ciliophora</taxon>
        <taxon>Intramacronucleata</taxon>
        <taxon>Oligohymenophorea</taxon>
        <taxon>Peniculida</taxon>
        <taxon>Parameciidae</taxon>
        <taxon>Paramecium</taxon>
    </lineage>
</organism>
<dbReference type="GO" id="GO:0012505">
    <property type="term" value="C:endomembrane system"/>
    <property type="evidence" value="ECO:0007669"/>
    <property type="project" value="UniProtKB-SubCell"/>
</dbReference>
<keyword evidence="5" id="KW-0808">Transferase</keyword>
<dbReference type="GO" id="GO:0043161">
    <property type="term" value="P:proteasome-mediated ubiquitin-dependent protein catabolic process"/>
    <property type="evidence" value="ECO:0007669"/>
    <property type="project" value="TreeGrafter"/>
</dbReference>
<feature type="transmembrane region" description="Helical" evidence="15">
    <location>
        <begin position="30"/>
        <end position="46"/>
    </location>
</feature>
<evidence type="ECO:0000256" key="14">
    <source>
        <dbReference type="PROSITE-ProRule" id="PRU00175"/>
    </source>
</evidence>
<dbReference type="Proteomes" id="UP000688137">
    <property type="component" value="Unassembled WGS sequence"/>
</dbReference>
<evidence type="ECO:0000256" key="8">
    <source>
        <dbReference type="ARBA" id="ARBA00022729"/>
    </source>
</evidence>
<accession>A0A8S1NK56</accession>
<comment type="catalytic activity">
    <reaction evidence="1">
        <text>S-ubiquitinyl-[E2 ubiquitin-conjugating enzyme]-L-cysteine + [acceptor protein]-L-lysine = [E2 ubiquitin-conjugating enzyme]-L-cysteine + N(6)-ubiquitinyl-[acceptor protein]-L-lysine.</text>
        <dbReference type="EC" id="2.3.2.27"/>
    </reaction>
</comment>
<evidence type="ECO:0000259" key="16">
    <source>
        <dbReference type="PROSITE" id="PS50089"/>
    </source>
</evidence>